<gene>
    <name evidence="3" type="ORF">FVO59_15185</name>
</gene>
<dbReference type="RefSeq" id="WP_182253392.1">
    <property type="nucleotide sequence ID" value="NZ_CP043732.1"/>
</dbReference>
<reference evidence="3 4" key="1">
    <citation type="journal article" date="2020" name="Front. Microbiol.">
        <title>Design of Bacterial Strain-Specific qPCR Assays Using NGS Data and Publicly Available Resources and Its Application to Track Biocontrol Strains.</title>
        <authorList>
            <person name="Hernandez I."/>
            <person name="Sant C."/>
            <person name="Martinez R."/>
            <person name="Fernandez C."/>
        </authorList>
    </citation>
    <scope>NUCLEOTIDE SEQUENCE [LARGE SCALE GENOMIC DNA]</scope>
    <source>
        <strain evidence="3 4">B24</strain>
    </source>
</reference>
<evidence type="ECO:0000313" key="4">
    <source>
        <dbReference type="Proteomes" id="UP000515708"/>
    </source>
</evidence>
<dbReference type="EMBL" id="CP043732">
    <property type="protein sequence ID" value="QMU98372.1"/>
    <property type="molecule type" value="Genomic_DNA"/>
</dbReference>
<evidence type="ECO:0000256" key="2">
    <source>
        <dbReference type="SAM" id="Phobius"/>
    </source>
</evidence>
<keyword evidence="2" id="KW-0812">Transmembrane</keyword>
<evidence type="ECO:0000313" key="3">
    <source>
        <dbReference type="EMBL" id="QMU98372.1"/>
    </source>
</evidence>
<sequence>MSTEEDGHTLTRKQLRELRLTGSTPVIGGEEAAAAAIEPAPAQPPAEEPAADSESSDPASTGQSAPDSARPASTSSGAGEAPLTRRAARAQERIRTGSVPVVPAEEQPAVVEPPAVEAPVVQPPVVESPVVQPPVVEAPVVQEPVVEPSIVEEPVDESPGLVSGIPAFAPKPTPAPRFDAPIERAEPVESEEPLAATPEPVEAAPTPADDDSERPMVGAAFGIGVKKATSGNSAPAAFDELLETGSAGPHKTASTLIFTPSPGAGSLSGPVASTGELLITGTYALPDGMGSQGHALGTTDGKDVDAVLIDGELAPASSPTPIAASSAISTSKPAGEVIRPPVPDKGNKLTLTLAIVAGGLALALAAALIIAFTTGVLG</sequence>
<feature type="region of interest" description="Disordered" evidence="1">
    <location>
        <begin position="153"/>
        <end position="213"/>
    </location>
</feature>
<feature type="compositionally biased region" description="Low complexity" evidence="1">
    <location>
        <begin position="193"/>
        <end position="207"/>
    </location>
</feature>
<keyword evidence="2" id="KW-0472">Membrane</keyword>
<keyword evidence="2" id="KW-1133">Transmembrane helix</keyword>
<accession>A0A7D7WH14</accession>
<organism evidence="3 4">
    <name type="scientific">Microbacterium esteraromaticum</name>
    <dbReference type="NCBI Taxonomy" id="57043"/>
    <lineage>
        <taxon>Bacteria</taxon>
        <taxon>Bacillati</taxon>
        <taxon>Actinomycetota</taxon>
        <taxon>Actinomycetes</taxon>
        <taxon>Micrococcales</taxon>
        <taxon>Microbacteriaceae</taxon>
        <taxon>Microbacterium</taxon>
    </lineage>
</organism>
<feature type="transmembrane region" description="Helical" evidence="2">
    <location>
        <begin position="349"/>
        <end position="372"/>
    </location>
</feature>
<feature type="compositionally biased region" description="Polar residues" evidence="1">
    <location>
        <begin position="61"/>
        <end position="77"/>
    </location>
</feature>
<dbReference type="AlphaFoldDB" id="A0A7D7WH14"/>
<feature type="compositionally biased region" description="Low complexity" evidence="1">
    <location>
        <begin position="318"/>
        <end position="334"/>
    </location>
</feature>
<feature type="compositionally biased region" description="Basic and acidic residues" evidence="1">
    <location>
        <begin position="1"/>
        <end position="19"/>
    </location>
</feature>
<feature type="region of interest" description="Disordered" evidence="1">
    <location>
        <begin position="1"/>
        <end position="107"/>
    </location>
</feature>
<name>A0A7D7WH14_9MICO</name>
<protein>
    <submittedName>
        <fullName evidence="3">Uncharacterized protein</fullName>
    </submittedName>
</protein>
<feature type="compositionally biased region" description="Low complexity" evidence="1">
    <location>
        <begin position="98"/>
        <end position="107"/>
    </location>
</feature>
<proteinExistence type="predicted"/>
<evidence type="ECO:0000256" key="1">
    <source>
        <dbReference type="SAM" id="MobiDB-lite"/>
    </source>
</evidence>
<dbReference type="Proteomes" id="UP000515708">
    <property type="component" value="Chromosome"/>
</dbReference>
<feature type="compositionally biased region" description="Low complexity" evidence="1">
    <location>
        <begin position="30"/>
        <end position="40"/>
    </location>
</feature>
<feature type="region of interest" description="Disordered" evidence="1">
    <location>
        <begin position="318"/>
        <end position="341"/>
    </location>
</feature>